<accession>A0AAD4KHN4</accession>
<dbReference type="Gene3D" id="3.30.43.10">
    <property type="entry name" value="Uridine Diphospho-n-acetylenolpyruvylglucosamine Reductase, domain 2"/>
    <property type="match status" value="1"/>
</dbReference>
<dbReference type="PANTHER" id="PTHR43762:SF1">
    <property type="entry name" value="D-ARABINONO-1,4-LACTONE OXIDASE"/>
    <property type="match status" value="1"/>
</dbReference>
<evidence type="ECO:0000313" key="3">
    <source>
        <dbReference type="EMBL" id="KAH8690619.1"/>
    </source>
</evidence>
<dbReference type="EMBL" id="JAJTJA010000013">
    <property type="protein sequence ID" value="KAH8690619.1"/>
    <property type="molecule type" value="Genomic_DNA"/>
</dbReference>
<dbReference type="GeneID" id="70248987"/>
<sequence length="678" mass="78399">MLVLKSLFIEDWDERNEATIEDSDREALNLLKEEDGTTYNEVLARYSPDQQELLNEFVGDVSVTSVADKIHPDINTAIGYQQNEILKDAEQTALLKTVPVPGDKRTYKEVKFPVTNDPEGQWPVLTYSNVTFTNWGETVRNFPLYTCIPTTVYGVQGIVKYAKANGYSVRVSGYRHSWSPIFGRDRGENKKFILISTLRLDRAVLGRKPNWEALGAYKGRKTELNKIEAITDDSSGLPPNQQLVRVGCSTTNEDLRRWCLSAKSRWKWTLPLNVIMVEITCGGSNGPICHGAGIQTKTLSDLVFAVEYVDAMGNVQTISRKDGNILSAASGCFGLLGVVTRLTLILDEMSVAFMEPMKLPVIEAIPPPPDVIGNLPPSLKKAYDKYKPEQVQQFVKDFERRALDEYYAEWFWFPFHKQIWVNTWSTKQADPDDVRDYPSEKEISRQIIQNFTLEVMQEVLRRLRKWWPTWSTKQICVQSFQTDTTSILTWLPDALHFRRGIQNARVRDLEVEIPLPTRDNLDIVRKAWWQVITLAYRPENIAICPMRMPLEMRIMGDSNVLMAPQRGNTNGTCAIEVLTPWFMEDEWPRFAQAVLDEWMILRQWNNQTLNIRPHWAKEWVNFQVDNKPWLQYLKETSYRTEIPEFRALLERIGQQQGWTLDEMRAMFSNQVLDELFFT</sequence>
<dbReference type="InterPro" id="IPR036318">
    <property type="entry name" value="FAD-bd_PCMH-like_sf"/>
</dbReference>
<dbReference type="Pfam" id="PF04030">
    <property type="entry name" value="ALO"/>
    <property type="match status" value="1"/>
</dbReference>
<keyword evidence="1" id="KW-0560">Oxidoreductase</keyword>
<evidence type="ECO:0000259" key="2">
    <source>
        <dbReference type="PROSITE" id="PS51387"/>
    </source>
</evidence>
<dbReference type="GO" id="GO:0071949">
    <property type="term" value="F:FAD binding"/>
    <property type="evidence" value="ECO:0007669"/>
    <property type="project" value="InterPro"/>
</dbReference>
<organism evidence="3 4">
    <name type="scientific">Talaromyces proteolyticus</name>
    <dbReference type="NCBI Taxonomy" id="1131652"/>
    <lineage>
        <taxon>Eukaryota</taxon>
        <taxon>Fungi</taxon>
        <taxon>Dikarya</taxon>
        <taxon>Ascomycota</taxon>
        <taxon>Pezizomycotina</taxon>
        <taxon>Eurotiomycetes</taxon>
        <taxon>Eurotiomycetidae</taxon>
        <taxon>Eurotiales</taxon>
        <taxon>Trichocomaceae</taxon>
        <taxon>Talaromyces</taxon>
        <taxon>Talaromyces sect. Bacilispori</taxon>
    </lineage>
</organism>
<keyword evidence="4" id="KW-1185">Reference proteome</keyword>
<feature type="domain" description="FAD-binding PCMH-type" evidence="2">
    <location>
        <begin position="139"/>
        <end position="349"/>
    </location>
</feature>
<name>A0AAD4KHN4_9EURO</name>
<dbReference type="SUPFAM" id="SSF56176">
    <property type="entry name" value="FAD-binding/transporter-associated domain-like"/>
    <property type="match status" value="1"/>
</dbReference>
<dbReference type="InterPro" id="IPR016167">
    <property type="entry name" value="FAD-bd_PCMH_sub1"/>
</dbReference>
<comment type="caution">
    <text evidence="3">The sequence shown here is derived from an EMBL/GenBank/DDBJ whole genome shotgun (WGS) entry which is preliminary data.</text>
</comment>
<dbReference type="InterPro" id="IPR016169">
    <property type="entry name" value="FAD-bd_PCMH_sub2"/>
</dbReference>
<dbReference type="GO" id="GO:0016020">
    <property type="term" value="C:membrane"/>
    <property type="evidence" value="ECO:0007669"/>
    <property type="project" value="InterPro"/>
</dbReference>
<dbReference type="InterPro" id="IPR010031">
    <property type="entry name" value="FAD_lactone_oxidase-like"/>
</dbReference>
<protein>
    <recommendedName>
        <fullName evidence="2">FAD-binding PCMH-type domain-containing protein</fullName>
    </recommendedName>
</protein>
<reference evidence="3" key="1">
    <citation type="submission" date="2021-12" db="EMBL/GenBank/DDBJ databases">
        <title>Convergent genome expansion in fungi linked to evolution of root-endophyte symbiosis.</title>
        <authorList>
            <consortium name="DOE Joint Genome Institute"/>
            <person name="Ke Y.-H."/>
            <person name="Bonito G."/>
            <person name="Liao H.-L."/>
            <person name="Looney B."/>
            <person name="Rojas-Flechas A."/>
            <person name="Nash J."/>
            <person name="Hameed K."/>
            <person name="Schadt C."/>
            <person name="Martin F."/>
            <person name="Crous P.W."/>
            <person name="Miettinen O."/>
            <person name="Magnuson J.K."/>
            <person name="Labbe J."/>
            <person name="Jacobson D."/>
            <person name="Doktycz M.J."/>
            <person name="Veneault-Fourrey C."/>
            <person name="Kuo A."/>
            <person name="Mondo S."/>
            <person name="Calhoun S."/>
            <person name="Riley R."/>
            <person name="Ohm R."/>
            <person name="LaButti K."/>
            <person name="Andreopoulos B."/>
            <person name="Pangilinan J."/>
            <person name="Nolan M."/>
            <person name="Tritt A."/>
            <person name="Clum A."/>
            <person name="Lipzen A."/>
            <person name="Daum C."/>
            <person name="Barry K."/>
            <person name="Grigoriev I.V."/>
            <person name="Vilgalys R."/>
        </authorList>
    </citation>
    <scope>NUCLEOTIDE SEQUENCE</scope>
    <source>
        <strain evidence="3">PMI_201</strain>
    </source>
</reference>
<dbReference type="PROSITE" id="PS51387">
    <property type="entry name" value="FAD_PCMH"/>
    <property type="match status" value="1"/>
</dbReference>
<proteinExistence type="predicted"/>
<dbReference type="GO" id="GO:0003885">
    <property type="term" value="F:D-arabinono-1,4-lactone oxidase activity"/>
    <property type="evidence" value="ECO:0007669"/>
    <property type="project" value="InterPro"/>
</dbReference>
<dbReference type="AlphaFoldDB" id="A0AAD4KHN4"/>
<dbReference type="PANTHER" id="PTHR43762">
    <property type="entry name" value="L-GULONOLACTONE OXIDASE"/>
    <property type="match status" value="1"/>
</dbReference>
<dbReference type="GO" id="GO:0005739">
    <property type="term" value="C:mitochondrion"/>
    <property type="evidence" value="ECO:0007669"/>
    <property type="project" value="TreeGrafter"/>
</dbReference>
<dbReference type="InterPro" id="IPR007173">
    <property type="entry name" value="ALO_C"/>
</dbReference>
<dbReference type="Gene3D" id="3.30.465.10">
    <property type="match status" value="1"/>
</dbReference>
<evidence type="ECO:0000313" key="4">
    <source>
        <dbReference type="Proteomes" id="UP001201262"/>
    </source>
</evidence>
<evidence type="ECO:0000256" key="1">
    <source>
        <dbReference type="ARBA" id="ARBA00023002"/>
    </source>
</evidence>
<dbReference type="RefSeq" id="XP_046066815.1">
    <property type="nucleotide sequence ID" value="XM_046218700.1"/>
</dbReference>
<dbReference type="Proteomes" id="UP001201262">
    <property type="component" value="Unassembled WGS sequence"/>
</dbReference>
<gene>
    <name evidence="3" type="ORF">BGW36DRAFT_401032</name>
</gene>
<dbReference type="InterPro" id="IPR016166">
    <property type="entry name" value="FAD-bd_PCMH"/>
</dbReference>